<keyword evidence="3 6" id="KW-0812">Transmembrane</keyword>
<dbReference type="PANTHER" id="PTHR13628">
    <property type="entry name" value="TRANSMEMBRANE PROTEIN 267"/>
    <property type="match status" value="1"/>
</dbReference>
<sequence length="209" mass="23082">MPIDWKYVVTPKIALLEALVVVIFLTGDGLLGFSFESAYADTLRALSDNLTHGLIAAISWAIVIDGQADSPRGALLQILLCGALGSLVDVDHFLAARSLKLKAALSLPQRPPFHATTVIPVISLVILVTQRLTQTRHLPYLPLLFLVSWLSHHTRDAVRRGYWMWPFGETPPLPYGTYVMLNIGLPLIVRCIVLYSKLSEQPHLGLEVV</sequence>
<organism evidence="7 8">
    <name type="scientific">Lingula anatina</name>
    <name type="common">Brachiopod</name>
    <name type="synonym">Lingula unguis</name>
    <dbReference type="NCBI Taxonomy" id="7574"/>
    <lineage>
        <taxon>Eukaryota</taxon>
        <taxon>Metazoa</taxon>
        <taxon>Spiralia</taxon>
        <taxon>Lophotrochozoa</taxon>
        <taxon>Brachiopoda</taxon>
        <taxon>Linguliformea</taxon>
        <taxon>Lingulata</taxon>
        <taxon>Lingulida</taxon>
        <taxon>Linguloidea</taxon>
        <taxon>Lingulidae</taxon>
        <taxon>Lingula</taxon>
    </lineage>
</organism>
<keyword evidence="4 6" id="KW-1133">Transmembrane helix</keyword>
<accession>A0A1S3JMI2</accession>
<dbReference type="AlphaFoldDB" id="A0A1S3JMI2"/>
<name>A0A1S3JMI2_LINAN</name>
<keyword evidence="7" id="KW-1185">Reference proteome</keyword>
<protein>
    <recommendedName>
        <fullName evidence="2">Transmembrane protein 267</fullName>
    </recommendedName>
</protein>
<evidence type="ECO:0000256" key="5">
    <source>
        <dbReference type="ARBA" id="ARBA00023136"/>
    </source>
</evidence>
<keyword evidence="5 6" id="KW-0472">Membrane</keyword>
<evidence type="ECO:0000256" key="1">
    <source>
        <dbReference type="ARBA" id="ARBA00004141"/>
    </source>
</evidence>
<dbReference type="Proteomes" id="UP000085678">
    <property type="component" value="Unplaced"/>
</dbReference>
<dbReference type="STRING" id="7574.A0A1S3JMI2"/>
<dbReference type="InParanoid" id="A0A1S3JMI2"/>
<dbReference type="PANTHER" id="PTHR13628:SF1">
    <property type="entry name" value="TRANSMEMBRANE PROTEIN 267"/>
    <property type="match status" value="1"/>
</dbReference>
<dbReference type="GeneID" id="106174543"/>
<evidence type="ECO:0000313" key="8">
    <source>
        <dbReference type="RefSeq" id="XP_013411603.1"/>
    </source>
</evidence>
<dbReference type="OMA" id="FYICTAC"/>
<dbReference type="OrthoDB" id="10014558at2759"/>
<evidence type="ECO:0000256" key="2">
    <source>
        <dbReference type="ARBA" id="ARBA00013977"/>
    </source>
</evidence>
<comment type="subcellular location">
    <subcellularLocation>
        <location evidence="1">Membrane</location>
        <topology evidence="1">Multi-pass membrane protein</topology>
    </subcellularLocation>
</comment>
<dbReference type="KEGG" id="lak:106174543"/>
<reference evidence="8" key="1">
    <citation type="submission" date="2025-08" db="UniProtKB">
        <authorList>
            <consortium name="RefSeq"/>
        </authorList>
    </citation>
    <scope>IDENTIFICATION</scope>
    <source>
        <tissue evidence="8">Gonads</tissue>
    </source>
</reference>
<evidence type="ECO:0000256" key="4">
    <source>
        <dbReference type="ARBA" id="ARBA00022989"/>
    </source>
</evidence>
<proteinExistence type="predicted"/>
<evidence type="ECO:0000256" key="6">
    <source>
        <dbReference type="SAM" id="Phobius"/>
    </source>
</evidence>
<dbReference type="GO" id="GO:0016020">
    <property type="term" value="C:membrane"/>
    <property type="evidence" value="ECO:0007669"/>
    <property type="project" value="UniProtKB-SubCell"/>
</dbReference>
<evidence type="ECO:0000256" key="3">
    <source>
        <dbReference type="ARBA" id="ARBA00022692"/>
    </source>
</evidence>
<evidence type="ECO:0000313" key="7">
    <source>
        <dbReference type="Proteomes" id="UP000085678"/>
    </source>
</evidence>
<gene>
    <name evidence="8" type="primary">LOC106174543</name>
</gene>
<feature type="transmembrane region" description="Helical" evidence="6">
    <location>
        <begin position="13"/>
        <end position="33"/>
    </location>
</feature>
<dbReference type="RefSeq" id="XP_013411603.1">
    <property type="nucleotide sequence ID" value="XM_013556149.1"/>
</dbReference>
<dbReference type="FunCoup" id="A0A1S3JMI2">
    <property type="interactions" value="573"/>
</dbReference>
<dbReference type="InterPro" id="IPR026572">
    <property type="entry name" value="TMEM267"/>
</dbReference>